<dbReference type="Gene3D" id="3.20.20.100">
    <property type="entry name" value="NADP-dependent oxidoreductase domain"/>
    <property type="match status" value="1"/>
</dbReference>
<name>A0A1M6YR18_9FIRM</name>
<dbReference type="SUPFAM" id="SSF46548">
    <property type="entry name" value="alpha-helical ferredoxin"/>
    <property type="match status" value="1"/>
</dbReference>
<dbReference type="PROSITE" id="PS51379">
    <property type="entry name" value="4FE4S_FER_2"/>
    <property type="match status" value="1"/>
</dbReference>
<dbReference type="GO" id="GO:0046872">
    <property type="term" value="F:metal ion binding"/>
    <property type="evidence" value="ECO:0007669"/>
    <property type="project" value="UniProtKB-KW"/>
</dbReference>
<keyword evidence="1" id="KW-0479">Metal-binding</keyword>
<dbReference type="PROSITE" id="PS00198">
    <property type="entry name" value="4FE4S_FER_1"/>
    <property type="match status" value="1"/>
</dbReference>
<dbReference type="OrthoDB" id="9773828at2"/>
<dbReference type="InterPro" id="IPR036812">
    <property type="entry name" value="NAD(P)_OxRdtase_dom_sf"/>
</dbReference>
<evidence type="ECO:0000256" key="3">
    <source>
        <dbReference type="ARBA" id="ARBA00023014"/>
    </source>
</evidence>
<dbReference type="InterPro" id="IPR017896">
    <property type="entry name" value="4Fe4S_Fe-S-bd"/>
</dbReference>
<evidence type="ECO:0000256" key="1">
    <source>
        <dbReference type="ARBA" id="ARBA00022723"/>
    </source>
</evidence>
<gene>
    <name evidence="5" type="ORF">SAMN02745136_04364</name>
</gene>
<dbReference type="InterPro" id="IPR017900">
    <property type="entry name" value="4Fe4S_Fe_S_CS"/>
</dbReference>
<dbReference type="Proteomes" id="UP000184386">
    <property type="component" value="Unassembled WGS sequence"/>
</dbReference>
<keyword evidence="2" id="KW-0408">Iron</keyword>
<protein>
    <recommendedName>
        <fullName evidence="4">4Fe-4S ferredoxin-type domain-containing protein</fullName>
    </recommendedName>
</protein>
<organism evidence="5 6">
    <name type="scientific">Anaerocolumna jejuensis DSM 15929</name>
    <dbReference type="NCBI Taxonomy" id="1121322"/>
    <lineage>
        <taxon>Bacteria</taxon>
        <taxon>Bacillati</taxon>
        <taxon>Bacillota</taxon>
        <taxon>Clostridia</taxon>
        <taxon>Lachnospirales</taxon>
        <taxon>Lachnospiraceae</taxon>
        <taxon>Anaerocolumna</taxon>
    </lineage>
</organism>
<dbReference type="SUPFAM" id="SSF51430">
    <property type="entry name" value="NAD(P)-linked oxidoreductase"/>
    <property type="match status" value="1"/>
</dbReference>
<proteinExistence type="predicted"/>
<accession>A0A1M6YR18</accession>
<sequence length="378" mass="42735">MNYRKFGNTGSMISALGFGCMRLPEYEKDGKWYIDDDKAVPMLLKAYEEGVNYFDTAPYYCHNNSEITVGKALKEIREKVMFSTKIPVDKCKEAGDYRRLLEQSLKKLDTPYIDFYHFWGLSREEYDKGVLGLNLLEEAQKAKEEGLIKHISFSFHDKAEHIKYIIDKAEERGIPMETMLVQYNLLDRSNEEMIQYAASKGLGVVAMGPVGGGRLAAPTDLYTKLTGKPSISTYELAFKFVLGNPYMSCALSGMGTEDMVEKNVVIASSKEGLTEDEWVQLGESAENLKKFSELYCTGCAYCQPCPAGIDIPKIFNLYTYHNVYGLTDYAKNEMEGYKKNDGKTFADCKDCGLCEDRCPQSLKIRNELKRVDNILAGK</sequence>
<dbReference type="InterPro" id="IPR053135">
    <property type="entry name" value="AKR2_Oxidoreductase"/>
</dbReference>
<reference evidence="5 6" key="1">
    <citation type="submission" date="2016-11" db="EMBL/GenBank/DDBJ databases">
        <authorList>
            <person name="Jaros S."/>
            <person name="Januszkiewicz K."/>
            <person name="Wedrychowicz H."/>
        </authorList>
    </citation>
    <scope>NUCLEOTIDE SEQUENCE [LARGE SCALE GENOMIC DNA]</scope>
    <source>
        <strain evidence="5 6">DSM 15929</strain>
    </source>
</reference>
<dbReference type="PANTHER" id="PTHR43312:SF2">
    <property type="entry name" value="OXIDOREDUCTASE"/>
    <property type="match status" value="1"/>
</dbReference>
<evidence type="ECO:0000256" key="2">
    <source>
        <dbReference type="ARBA" id="ARBA00023004"/>
    </source>
</evidence>
<dbReference type="PANTHER" id="PTHR43312">
    <property type="entry name" value="D-THREO-ALDOSE 1-DEHYDROGENASE"/>
    <property type="match status" value="1"/>
</dbReference>
<evidence type="ECO:0000313" key="6">
    <source>
        <dbReference type="Proteomes" id="UP000184386"/>
    </source>
</evidence>
<dbReference type="EMBL" id="FRAC01000026">
    <property type="protein sequence ID" value="SHL20698.1"/>
    <property type="molecule type" value="Genomic_DNA"/>
</dbReference>
<dbReference type="PROSITE" id="PS51257">
    <property type="entry name" value="PROKAR_LIPOPROTEIN"/>
    <property type="match status" value="1"/>
</dbReference>
<keyword evidence="6" id="KW-1185">Reference proteome</keyword>
<keyword evidence="3" id="KW-0411">Iron-sulfur</keyword>
<dbReference type="STRING" id="1121322.SAMN02745136_04364"/>
<dbReference type="RefSeq" id="WP_073279149.1">
    <property type="nucleotide sequence ID" value="NZ_FRAC01000026.1"/>
</dbReference>
<evidence type="ECO:0000259" key="4">
    <source>
        <dbReference type="PROSITE" id="PS51379"/>
    </source>
</evidence>
<evidence type="ECO:0000313" key="5">
    <source>
        <dbReference type="EMBL" id="SHL20698.1"/>
    </source>
</evidence>
<dbReference type="CDD" id="cd19096">
    <property type="entry name" value="AKR_Fe-S_oxidoreductase"/>
    <property type="match status" value="1"/>
</dbReference>
<dbReference type="AlphaFoldDB" id="A0A1M6YR18"/>
<dbReference type="InterPro" id="IPR023210">
    <property type="entry name" value="NADP_OxRdtase_dom"/>
</dbReference>
<dbReference type="GO" id="GO:0051536">
    <property type="term" value="F:iron-sulfur cluster binding"/>
    <property type="evidence" value="ECO:0007669"/>
    <property type="project" value="UniProtKB-KW"/>
</dbReference>
<feature type="domain" description="4Fe-4S ferredoxin-type" evidence="4">
    <location>
        <begin position="338"/>
        <end position="367"/>
    </location>
</feature>
<dbReference type="Pfam" id="PF13187">
    <property type="entry name" value="Fer4_9"/>
    <property type="match status" value="1"/>
</dbReference>
<dbReference type="Pfam" id="PF00248">
    <property type="entry name" value="Aldo_ket_red"/>
    <property type="match status" value="1"/>
</dbReference>